<reference evidence="2" key="1">
    <citation type="submission" date="2023-10" db="EMBL/GenBank/DDBJ databases">
        <authorList>
            <person name="Chen Y."/>
            <person name="Shah S."/>
            <person name="Dougan E. K."/>
            <person name="Thang M."/>
            <person name="Chan C."/>
        </authorList>
    </citation>
    <scope>NUCLEOTIDE SEQUENCE [LARGE SCALE GENOMIC DNA]</scope>
</reference>
<comment type="caution">
    <text evidence="2">The sequence shown here is derived from an EMBL/GenBank/DDBJ whole genome shotgun (WGS) entry which is preliminary data.</text>
</comment>
<dbReference type="EMBL" id="CAUYUJ010014414">
    <property type="protein sequence ID" value="CAK0840936.1"/>
    <property type="molecule type" value="Genomic_DNA"/>
</dbReference>
<organism evidence="2 3">
    <name type="scientific">Prorocentrum cordatum</name>
    <dbReference type="NCBI Taxonomy" id="2364126"/>
    <lineage>
        <taxon>Eukaryota</taxon>
        <taxon>Sar</taxon>
        <taxon>Alveolata</taxon>
        <taxon>Dinophyceae</taxon>
        <taxon>Prorocentrales</taxon>
        <taxon>Prorocentraceae</taxon>
        <taxon>Prorocentrum</taxon>
    </lineage>
</organism>
<sequence length="53" mass="5308">RLAPARAAGPPPQKAPAPRSAAEAARPSTAAASGEARREGIAAGGWRAPFFRG</sequence>
<accession>A0ABN9T796</accession>
<keyword evidence="3" id="KW-1185">Reference proteome</keyword>
<evidence type="ECO:0000313" key="2">
    <source>
        <dbReference type="EMBL" id="CAK0840936.1"/>
    </source>
</evidence>
<feature type="non-terminal residue" evidence="2">
    <location>
        <position position="53"/>
    </location>
</feature>
<gene>
    <name evidence="2" type="ORF">PCOR1329_LOCUS36261</name>
</gene>
<evidence type="ECO:0000256" key="1">
    <source>
        <dbReference type="SAM" id="MobiDB-lite"/>
    </source>
</evidence>
<feature type="compositionally biased region" description="Low complexity" evidence="1">
    <location>
        <begin position="44"/>
        <end position="53"/>
    </location>
</feature>
<evidence type="ECO:0000313" key="3">
    <source>
        <dbReference type="Proteomes" id="UP001189429"/>
    </source>
</evidence>
<name>A0ABN9T796_9DINO</name>
<feature type="compositionally biased region" description="Low complexity" evidence="1">
    <location>
        <begin position="16"/>
        <end position="34"/>
    </location>
</feature>
<protein>
    <submittedName>
        <fullName evidence="2">Uncharacterized protein</fullName>
    </submittedName>
</protein>
<dbReference type="Proteomes" id="UP001189429">
    <property type="component" value="Unassembled WGS sequence"/>
</dbReference>
<feature type="non-terminal residue" evidence="2">
    <location>
        <position position="1"/>
    </location>
</feature>
<feature type="region of interest" description="Disordered" evidence="1">
    <location>
        <begin position="1"/>
        <end position="53"/>
    </location>
</feature>
<proteinExistence type="predicted"/>